<dbReference type="InterPro" id="IPR000175">
    <property type="entry name" value="Na/ntran_symport"/>
</dbReference>
<feature type="transmembrane region" description="Helical" evidence="7">
    <location>
        <begin position="257"/>
        <end position="281"/>
    </location>
</feature>
<feature type="transmembrane region" description="Helical" evidence="7">
    <location>
        <begin position="12"/>
        <end position="32"/>
    </location>
</feature>
<dbReference type="OrthoDB" id="9762833at2"/>
<protein>
    <recommendedName>
        <fullName evidence="6">Transporter</fullName>
    </recommendedName>
</protein>
<comment type="subcellular location">
    <subcellularLocation>
        <location evidence="1">Membrane</location>
        <topology evidence="1">Multi-pass membrane protein</topology>
    </subcellularLocation>
</comment>
<keyword evidence="5 7" id="KW-0472">Membrane</keyword>
<organism evidence="8 9">
    <name type="scientific">Neptunomonas qingdaonensis</name>
    <dbReference type="NCBI Taxonomy" id="1045558"/>
    <lineage>
        <taxon>Bacteria</taxon>
        <taxon>Pseudomonadati</taxon>
        <taxon>Pseudomonadota</taxon>
        <taxon>Gammaproteobacteria</taxon>
        <taxon>Oceanospirillales</taxon>
        <taxon>Oceanospirillaceae</taxon>
        <taxon>Neptunomonas</taxon>
    </lineage>
</organism>
<dbReference type="EMBL" id="FOOU01000001">
    <property type="protein sequence ID" value="SFF88788.1"/>
    <property type="molecule type" value="Genomic_DNA"/>
</dbReference>
<dbReference type="Proteomes" id="UP000198623">
    <property type="component" value="Unassembled WGS sequence"/>
</dbReference>
<dbReference type="SUPFAM" id="SSF161070">
    <property type="entry name" value="SNF-like"/>
    <property type="match status" value="1"/>
</dbReference>
<dbReference type="CDD" id="cd10336">
    <property type="entry name" value="SLC6sbd_Tyt1-Like"/>
    <property type="match status" value="1"/>
</dbReference>
<evidence type="ECO:0000313" key="8">
    <source>
        <dbReference type="EMBL" id="SFF88788.1"/>
    </source>
</evidence>
<dbReference type="STRING" id="1045558.SAMN05216175_101536"/>
<evidence type="ECO:0000256" key="6">
    <source>
        <dbReference type="RuleBase" id="RU003732"/>
    </source>
</evidence>
<feature type="transmembrane region" description="Helical" evidence="7">
    <location>
        <begin position="152"/>
        <end position="171"/>
    </location>
</feature>
<feature type="transmembrane region" description="Helical" evidence="7">
    <location>
        <begin position="428"/>
        <end position="450"/>
    </location>
</feature>
<dbReference type="PANTHER" id="PTHR42948:SF1">
    <property type="entry name" value="TRANSPORTER"/>
    <property type="match status" value="1"/>
</dbReference>
<dbReference type="GO" id="GO:0016020">
    <property type="term" value="C:membrane"/>
    <property type="evidence" value="ECO:0007669"/>
    <property type="project" value="UniProtKB-SubCell"/>
</dbReference>
<evidence type="ECO:0000256" key="4">
    <source>
        <dbReference type="ARBA" id="ARBA00022989"/>
    </source>
</evidence>
<keyword evidence="9" id="KW-1185">Reference proteome</keyword>
<comment type="similarity">
    <text evidence="6">Belongs to the sodium:neurotransmitter symporter (SNF) (TC 2.A.22) family.</text>
</comment>
<dbReference type="InterPro" id="IPR037272">
    <property type="entry name" value="SNS_sf"/>
</dbReference>
<dbReference type="PANTHER" id="PTHR42948">
    <property type="entry name" value="TRANSPORTER"/>
    <property type="match status" value="1"/>
</dbReference>
<evidence type="ECO:0000256" key="5">
    <source>
        <dbReference type="ARBA" id="ARBA00023136"/>
    </source>
</evidence>
<gene>
    <name evidence="8" type="ORF">SAMN05216175_101536</name>
</gene>
<keyword evidence="6" id="KW-0769">Symport</keyword>
<keyword evidence="4 7" id="KW-1133">Transmembrane helix</keyword>
<reference evidence="9" key="1">
    <citation type="submission" date="2016-10" db="EMBL/GenBank/DDBJ databases">
        <authorList>
            <person name="Varghese N."/>
            <person name="Submissions S."/>
        </authorList>
    </citation>
    <scope>NUCLEOTIDE SEQUENCE [LARGE SCALE GENOMIC DNA]</scope>
    <source>
        <strain evidence="9">CGMCC 1.10971</strain>
    </source>
</reference>
<accession>A0A1I2MCZ2</accession>
<dbReference type="PROSITE" id="PS00610">
    <property type="entry name" value="NA_NEUROTRAN_SYMP_1"/>
    <property type="match status" value="1"/>
</dbReference>
<evidence type="ECO:0000256" key="7">
    <source>
        <dbReference type="SAM" id="Phobius"/>
    </source>
</evidence>
<keyword evidence="3 6" id="KW-0812">Transmembrane</keyword>
<feature type="transmembrane region" description="Helical" evidence="7">
    <location>
        <begin position="95"/>
        <end position="120"/>
    </location>
</feature>
<keyword evidence="2 6" id="KW-0813">Transport</keyword>
<evidence type="ECO:0000256" key="3">
    <source>
        <dbReference type="ARBA" id="ARBA00022692"/>
    </source>
</evidence>
<feature type="transmembrane region" description="Helical" evidence="7">
    <location>
        <begin position="183"/>
        <end position="203"/>
    </location>
</feature>
<evidence type="ECO:0000256" key="2">
    <source>
        <dbReference type="ARBA" id="ARBA00022448"/>
    </source>
</evidence>
<dbReference type="NCBIfam" id="NF037979">
    <property type="entry name" value="Na_transp"/>
    <property type="match status" value="1"/>
</dbReference>
<feature type="transmembrane region" description="Helical" evidence="7">
    <location>
        <begin position="223"/>
        <end position="245"/>
    </location>
</feature>
<dbReference type="AlphaFoldDB" id="A0A1I2MCZ2"/>
<feature type="transmembrane region" description="Helical" evidence="7">
    <location>
        <begin position="44"/>
        <end position="68"/>
    </location>
</feature>
<evidence type="ECO:0000313" key="9">
    <source>
        <dbReference type="Proteomes" id="UP000198623"/>
    </source>
</evidence>
<feature type="transmembrane region" description="Helical" evidence="7">
    <location>
        <begin position="388"/>
        <end position="407"/>
    </location>
</feature>
<feature type="transmembrane region" description="Helical" evidence="7">
    <location>
        <begin position="347"/>
        <end position="368"/>
    </location>
</feature>
<dbReference type="PROSITE" id="PS50267">
    <property type="entry name" value="NA_NEUROTRAN_SYMP_3"/>
    <property type="match status" value="1"/>
</dbReference>
<dbReference type="Pfam" id="PF00209">
    <property type="entry name" value="SNF"/>
    <property type="match status" value="2"/>
</dbReference>
<evidence type="ECO:0000256" key="1">
    <source>
        <dbReference type="ARBA" id="ARBA00004141"/>
    </source>
</evidence>
<dbReference type="PRINTS" id="PR00176">
    <property type="entry name" value="NANEUSMPORT"/>
</dbReference>
<sequence>MQEKLSIHGAWSNRWVFVMAATGSAVGLGNIWKFPYITGENGGGAFVLVYLVCILMVGIPIMVSEVLIGRRGRQSPINSMKDLAVESGLSPRWSLAGWVGALAGVMIFSFYSVVAGWVLYYVAGMANGDFIDIGSEMAGKRFEVLLADAETLLIWHSVFVVMVMTVVAGGVSKGLERATRIMMPALFVLLFILLAYSMTSGAFGQGFDFLFHFDPSQLTWNAVLIALGHSFFTLSLGMGSIMAYGSYMPKKASIGSTVMMIAVLDTLVALVAGLAIFPIVFANQLDPGAGPGLMFITLPVAFGQMPGGHIFGFLFFVLIAVAAWTSAISLMEPAAAWIVEKFGIKRVPACTALGALVWLLGIACLGSFNFMSDYKIGSMTFFDLMDFATANIMLPLGGLFIAIFAGWKIKRYALEDELSFKQNFWFSAWYFSIRYIAPVAVAAIFALNLYNKFTE</sequence>
<dbReference type="GO" id="GO:0015293">
    <property type="term" value="F:symporter activity"/>
    <property type="evidence" value="ECO:0007669"/>
    <property type="project" value="UniProtKB-KW"/>
</dbReference>
<dbReference type="InterPro" id="IPR047218">
    <property type="entry name" value="YocR/YhdH-like"/>
</dbReference>
<feature type="transmembrane region" description="Helical" evidence="7">
    <location>
        <begin position="310"/>
        <end position="335"/>
    </location>
</feature>
<name>A0A1I2MCZ2_9GAMM</name>
<dbReference type="RefSeq" id="WP_090723979.1">
    <property type="nucleotide sequence ID" value="NZ_FOOU01000001.1"/>
</dbReference>
<proteinExistence type="inferred from homology"/>